<gene>
    <name evidence="1" type="ORF">MTR67_039537</name>
</gene>
<dbReference type="PANTHER" id="PTHR45835">
    <property type="entry name" value="YALI0A06105P"/>
    <property type="match status" value="1"/>
</dbReference>
<sequence>MKKDIASFVAKYPNCQLVKDEHQMLGGLSQDIDIPTWKWEEVNMDFIVGLPCTRKQHNSIWVIIDSMMKSTHFISVKVSFLAEDYAKLYIKDTTIF</sequence>
<dbReference type="PANTHER" id="PTHR45835:SF91">
    <property type="entry name" value="RETROTRANSPOSON, TY3-GYPSY SUBCLASS-LIKE PROTEIN"/>
    <property type="match status" value="1"/>
</dbReference>
<keyword evidence="2" id="KW-1185">Reference proteome</keyword>
<dbReference type="Proteomes" id="UP001234989">
    <property type="component" value="Chromosome 9"/>
</dbReference>
<name>A0AAF0UHK6_SOLVR</name>
<organism evidence="1 2">
    <name type="scientific">Solanum verrucosum</name>
    <dbReference type="NCBI Taxonomy" id="315347"/>
    <lineage>
        <taxon>Eukaryota</taxon>
        <taxon>Viridiplantae</taxon>
        <taxon>Streptophyta</taxon>
        <taxon>Embryophyta</taxon>
        <taxon>Tracheophyta</taxon>
        <taxon>Spermatophyta</taxon>
        <taxon>Magnoliopsida</taxon>
        <taxon>eudicotyledons</taxon>
        <taxon>Gunneridae</taxon>
        <taxon>Pentapetalae</taxon>
        <taxon>asterids</taxon>
        <taxon>lamiids</taxon>
        <taxon>Solanales</taxon>
        <taxon>Solanaceae</taxon>
        <taxon>Solanoideae</taxon>
        <taxon>Solaneae</taxon>
        <taxon>Solanum</taxon>
    </lineage>
</organism>
<protein>
    <submittedName>
        <fullName evidence="1">Uncharacterized protein</fullName>
    </submittedName>
</protein>
<evidence type="ECO:0000313" key="1">
    <source>
        <dbReference type="EMBL" id="WMV46152.1"/>
    </source>
</evidence>
<reference evidence="1" key="1">
    <citation type="submission" date="2023-08" db="EMBL/GenBank/DDBJ databases">
        <title>A de novo genome assembly of Solanum verrucosum Schlechtendal, a Mexican diploid species geographically isolated from the other diploid A-genome species in potato relatives.</title>
        <authorList>
            <person name="Hosaka K."/>
        </authorList>
    </citation>
    <scope>NUCLEOTIDE SEQUENCE</scope>
    <source>
        <tissue evidence="1">Young leaves</tissue>
    </source>
</reference>
<accession>A0AAF0UHK6</accession>
<proteinExistence type="predicted"/>
<dbReference type="AlphaFoldDB" id="A0AAF0UHK6"/>
<dbReference type="EMBL" id="CP133620">
    <property type="protein sequence ID" value="WMV46152.1"/>
    <property type="molecule type" value="Genomic_DNA"/>
</dbReference>
<evidence type="ECO:0000313" key="2">
    <source>
        <dbReference type="Proteomes" id="UP001234989"/>
    </source>
</evidence>